<evidence type="ECO:0000313" key="4">
    <source>
        <dbReference type="Proteomes" id="UP001521116"/>
    </source>
</evidence>
<feature type="transmembrane region" description="Helical" evidence="2">
    <location>
        <begin position="76"/>
        <end position="98"/>
    </location>
</feature>
<comment type="caution">
    <text evidence="3">The sequence shown here is derived from an EMBL/GenBank/DDBJ whole genome shotgun (WGS) entry which is preliminary data.</text>
</comment>
<evidence type="ECO:0000256" key="1">
    <source>
        <dbReference type="SAM" id="MobiDB-lite"/>
    </source>
</evidence>
<dbReference type="EMBL" id="JAJVDC020000077">
    <property type="protein sequence ID" value="KAL1626863.1"/>
    <property type="molecule type" value="Genomic_DNA"/>
</dbReference>
<feature type="region of interest" description="Disordered" evidence="1">
    <location>
        <begin position="172"/>
        <end position="222"/>
    </location>
</feature>
<keyword evidence="2" id="KW-1133">Transmembrane helix</keyword>
<organism evidence="3 4">
    <name type="scientific">Neofusicoccum ribis</name>
    <dbReference type="NCBI Taxonomy" id="45134"/>
    <lineage>
        <taxon>Eukaryota</taxon>
        <taxon>Fungi</taxon>
        <taxon>Dikarya</taxon>
        <taxon>Ascomycota</taxon>
        <taxon>Pezizomycotina</taxon>
        <taxon>Dothideomycetes</taxon>
        <taxon>Dothideomycetes incertae sedis</taxon>
        <taxon>Botryosphaeriales</taxon>
        <taxon>Botryosphaeriaceae</taxon>
        <taxon>Neofusicoccum</taxon>
    </lineage>
</organism>
<keyword evidence="4" id="KW-1185">Reference proteome</keyword>
<accession>A0ABR3SQB6</accession>
<sequence length="245" mass="25733">MFACNSTGGVSVFTDNDATLRSDISVYTAVQIVYSTITAAANPSSADDVVTVRVTGTSAADTNKPSGSSHAGTAKAVGISIGVVAICGIITLVAWWAYRRHRNARENQDDTSQQSSGGGPHKDADIHELDNTSRYEAPENTEVQNPHSPCCSELDAAPQPTELASKEISMVSMTDTASSAPISPLDSSLTPPPSGLRSPVSPMESPAVEGEDFPAGRYGPGGFLNPEYALRDGLWHDADRRQVLA</sequence>
<proteinExistence type="predicted"/>
<feature type="region of interest" description="Disordered" evidence="1">
    <location>
        <begin position="105"/>
        <end position="126"/>
    </location>
</feature>
<protein>
    <submittedName>
        <fullName evidence="3">Uncharacterized protein</fullName>
    </submittedName>
</protein>
<evidence type="ECO:0000256" key="2">
    <source>
        <dbReference type="SAM" id="Phobius"/>
    </source>
</evidence>
<reference evidence="3 4" key="1">
    <citation type="submission" date="2024-02" db="EMBL/GenBank/DDBJ databases">
        <title>De novo assembly and annotation of 12 fungi associated with fruit tree decline syndrome in Ontario, Canada.</title>
        <authorList>
            <person name="Sulman M."/>
            <person name="Ellouze W."/>
            <person name="Ilyukhin E."/>
        </authorList>
    </citation>
    <scope>NUCLEOTIDE SEQUENCE [LARGE SCALE GENOMIC DNA]</scope>
    <source>
        <strain evidence="3 4">M1-105</strain>
    </source>
</reference>
<dbReference type="Proteomes" id="UP001521116">
    <property type="component" value="Unassembled WGS sequence"/>
</dbReference>
<keyword evidence="2" id="KW-0812">Transmembrane</keyword>
<name>A0ABR3SQB6_9PEZI</name>
<keyword evidence="2" id="KW-0472">Membrane</keyword>
<gene>
    <name evidence="3" type="ORF">SLS56_006591</name>
</gene>
<evidence type="ECO:0000313" key="3">
    <source>
        <dbReference type="EMBL" id="KAL1626863.1"/>
    </source>
</evidence>